<organism evidence="1 2">
    <name type="scientific">Candidatus Defluviibacterium haderslevense</name>
    <dbReference type="NCBI Taxonomy" id="2981993"/>
    <lineage>
        <taxon>Bacteria</taxon>
        <taxon>Pseudomonadati</taxon>
        <taxon>Bacteroidota</taxon>
        <taxon>Saprospiria</taxon>
        <taxon>Saprospirales</taxon>
        <taxon>Saprospiraceae</taxon>
        <taxon>Candidatus Defluviibacterium</taxon>
    </lineage>
</organism>
<accession>A0A9D7XGM4</accession>
<dbReference type="EMBL" id="JADKFW010000004">
    <property type="protein sequence ID" value="MBK9716833.1"/>
    <property type="molecule type" value="Genomic_DNA"/>
</dbReference>
<dbReference type="InterPro" id="IPR008969">
    <property type="entry name" value="CarboxyPept-like_regulatory"/>
</dbReference>
<comment type="caution">
    <text evidence="1">The sequence shown here is derived from an EMBL/GenBank/DDBJ whole genome shotgun (WGS) entry which is preliminary data.</text>
</comment>
<dbReference type="Pfam" id="PF13715">
    <property type="entry name" value="CarbopepD_reg_2"/>
    <property type="match status" value="1"/>
</dbReference>
<keyword evidence="1" id="KW-0378">Hydrolase</keyword>
<keyword evidence="1" id="KW-0121">Carboxypeptidase</keyword>
<gene>
    <name evidence="1" type="ORF">IPO85_04835</name>
</gene>
<dbReference type="SUPFAM" id="SSF49464">
    <property type="entry name" value="Carboxypeptidase regulatory domain-like"/>
    <property type="match status" value="1"/>
</dbReference>
<keyword evidence="1" id="KW-0645">Protease</keyword>
<evidence type="ECO:0000313" key="1">
    <source>
        <dbReference type="EMBL" id="MBK9716833.1"/>
    </source>
</evidence>
<protein>
    <submittedName>
        <fullName evidence="1">Carboxypeptidase-like regulatory domain-containing protein</fullName>
    </submittedName>
</protein>
<reference evidence="1 2" key="1">
    <citation type="submission" date="2020-10" db="EMBL/GenBank/DDBJ databases">
        <title>Connecting structure to function with the recovery of over 1000 high-quality activated sludge metagenome-assembled genomes encoding full-length rRNA genes using long-read sequencing.</title>
        <authorList>
            <person name="Singleton C.M."/>
            <person name="Petriglieri F."/>
            <person name="Kristensen J.M."/>
            <person name="Kirkegaard R.H."/>
            <person name="Michaelsen T.Y."/>
            <person name="Andersen M.H."/>
            <person name="Karst S.M."/>
            <person name="Dueholm M.S."/>
            <person name="Nielsen P.H."/>
            <person name="Albertsen M."/>
        </authorList>
    </citation>
    <scope>NUCLEOTIDE SEQUENCE [LARGE SCALE GENOMIC DNA]</scope>
    <source>
        <strain evidence="1">Ribe_18-Q3-R11-54_BAT3C.373</strain>
    </source>
</reference>
<sequence length="246" mass="27879">MKNIEYKLNIEKPCSQDWEAMKLDNNNRFCQHCQKTVIDFSNLSDIDISKILNGNSNNICGRLNQNQLNRPIIPNSLKSNSSILQKAISGILFISAFVTHPTNAQNINTVINQKIQRENYPLEITFKNKSKLDSLQHLIQGKIIDGETKEPLQSVNISILNSNISAITDIQGNFTMVVPDSFLSDSLTFNLRCLGYFTKSISIDVNDQCISNNPLIIGMEESMLGLIAVVFVKKKKWWQIWKKSSK</sequence>
<evidence type="ECO:0000313" key="2">
    <source>
        <dbReference type="Proteomes" id="UP000808349"/>
    </source>
</evidence>
<dbReference type="AlphaFoldDB" id="A0A9D7XGM4"/>
<name>A0A9D7XGM4_9BACT</name>
<proteinExistence type="predicted"/>
<dbReference type="Gene3D" id="2.60.40.1120">
    <property type="entry name" value="Carboxypeptidase-like, regulatory domain"/>
    <property type="match status" value="1"/>
</dbReference>
<dbReference type="GO" id="GO:0004180">
    <property type="term" value="F:carboxypeptidase activity"/>
    <property type="evidence" value="ECO:0007669"/>
    <property type="project" value="UniProtKB-KW"/>
</dbReference>
<dbReference type="Proteomes" id="UP000808349">
    <property type="component" value="Unassembled WGS sequence"/>
</dbReference>